<name>A0A4T0MNG2_9BASI</name>
<evidence type="ECO:0000313" key="2">
    <source>
        <dbReference type="EMBL" id="TIC65139.1"/>
    </source>
</evidence>
<organism evidence="2 3">
    <name type="scientific">Wallemia mellicola</name>
    <dbReference type="NCBI Taxonomy" id="1708541"/>
    <lineage>
        <taxon>Eukaryota</taxon>
        <taxon>Fungi</taxon>
        <taxon>Dikarya</taxon>
        <taxon>Basidiomycota</taxon>
        <taxon>Wallemiomycotina</taxon>
        <taxon>Wallemiomycetes</taxon>
        <taxon>Wallemiales</taxon>
        <taxon>Wallemiaceae</taxon>
        <taxon>Wallemia</taxon>
    </lineage>
</organism>
<dbReference type="Proteomes" id="UP000310708">
    <property type="component" value="Unassembled WGS sequence"/>
</dbReference>
<proteinExistence type="predicted"/>
<feature type="region of interest" description="Disordered" evidence="1">
    <location>
        <begin position="117"/>
        <end position="152"/>
    </location>
</feature>
<evidence type="ECO:0000313" key="3">
    <source>
        <dbReference type="Proteomes" id="UP000310708"/>
    </source>
</evidence>
<comment type="caution">
    <text evidence="2">The sequence shown here is derived from an EMBL/GenBank/DDBJ whole genome shotgun (WGS) entry which is preliminary data.</text>
</comment>
<feature type="compositionally biased region" description="Basic and acidic residues" evidence="1">
    <location>
        <begin position="143"/>
        <end position="152"/>
    </location>
</feature>
<gene>
    <name evidence="2" type="ORF">E3Q01_02304</name>
</gene>
<protein>
    <submittedName>
        <fullName evidence="2">Uncharacterized protein</fullName>
    </submittedName>
</protein>
<accession>A0A4T0MNG2</accession>
<dbReference type="AlphaFoldDB" id="A0A4T0MNG2"/>
<sequence>MKPVIELYDKEIVQNYIERGDLRSNDLDVWNSGCHNMIRYTGLGAAIGARRYQRRWPLPTFVGVVCGLVSGPYASVISLENHWKTEGRDPYTVFRTISKIRNETTSKMFERRAAAAGAKYPVSKSQHNNRRDQLSDTTIMDNAKSDTINEKI</sequence>
<dbReference type="EMBL" id="SPRX01000026">
    <property type="protein sequence ID" value="TIC65139.1"/>
    <property type="molecule type" value="Genomic_DNA"/>
</dbReference>
<evidence type="ECO:0000256" key="1">
    <source>
        <dbReference type="SAM" id="MobiDB-lite"/>
    </source>
</evidence>
<reference evidence="2 3" key="1">
    <citation type="submission" date="2019-03" db="EMBL/GenBank/DDBJ databases">
        <title>Sequencing 25 genomes of Wallemia mellicola.</title>
        <authorList>
            <person name="Gostincar C."/>
        </authorList>
    </citation>
    <scope>NUCLEOTIDE SEQUENCE [LARGE SCALE GENOMIC DNA]</scope>
    <source>
        <strain evidence="2 3">EXF-757</strain>
    </source>
</reference>